<dbReference type="GO" id="GO:0006229">
    <property type="term" value="P:dUTP biosynthetic process"/>
    <property type="evidence" value="ECO:0007669"/>
    <property type="project" value="InterPro"/>
</dbReference>
<evidence type="ECO:0000256" key="1">
    <source>
        <dbReference type="ARBA" id="ARBA00023080"/>
    </source>
</evidence>
<proteinExistence type="predicted"/>
<dbReference type="GO" id="GO:0015949">
    <property type="term" value="P:nucleobase-containing small molecule interconversion"/>
    <property type="evidence" value="ECO:0007669"/>
    <property type="project" value="TreeGrafter"/>
</dbReference>
<dbReference type="Pfam" id="PF22769">
    <property type="entry name" value="DCD"/>
    <property type="match status" value="1"/>
</dbReference>
<dbReference type="PANTHER" id="PTHR42680:SF3">
    <property type="entry name" value="DCTP DEAMINASE"/>
    <property type="match status" value="1"/>
</dbReference>
<keyword evidence="1" id="KW-0546">Nucleotide metabolism</keyword>
<accession>A0A9P9Z836</accession>
<dbReference type="InterPro" id="IPR036157">
    <property type="entry name" value="dUTPase-like_sf"/>
</dbReference>
<keyword evidence="3" id="KW-1185">Reference proteome</keyword>
<reference evidence="2" key="1">
    <citation type="journal article" date="2022" name="Cell">
        <title>Repeat-based holocentromeres influence genome architecture and karyotype evolution.</title>
        <authorList>
            <person name="Hofstatter P.G."/>
            <person name="Thangavel G."/>
            <person name="Lux T."/>
            <person name="Neumann P."/>
            <person name="Vondrak T."/>
            <person name="Novak P."/>
            <person name="Zhang M."/>
            <person name="Costa L."/>
            <person name="Castellani M."/>
            <person name="Scott A."/>
            <person name="Toegelov H."/>
            <person name="Fuchs J."/>
            <person name="Mata-Sucre Y."/>
            <person name="Dias Y."/>
            <person name="Vanzela A.L.L."/>
            <person name="Huettel B."/>
            <person name="Almeida C.C.S."/>
            <person name="Simkova H."/>
            <person name="Souza G."/>
            <person name="Pedrosa-Harand A."/>
            <person name="Macas J."/>
            <person name="Mayer K.F.X."/>
            <person name="Houben A."/>
            <person name="Marques A."/>
        </authorList>
    </citation>
    <scope>NUCLEOTIDE SEQUENCE</scope>
    <source>
        <strain evidence="2">RhyBre1mFocal</strain>
    </source>
</reference>
<dbReference type="Gene3D" id="2.70.40.10">
    <property type="match status" value="1"/>
</dbReference>
<dbReference type="OrthoDB" id="10046964at2759"/>
<evidence type="ECO:0000313" key="3">
    <source>
        <dbReference type="Proteomes" id="UP001151287"/>
    </source>
</evidence>
<name>A0A9P9Z836_9POAL</name>
<organism evidence="2 3">
    <name type="scientific">Rhynchospora breviuscula</name>
    <dbReference type="NCBI Taxonomy" id="2022672"/>
    <lineage>
        <taxon>Eukaryota</taxon>
        <taxon>Viridiplantae</taxon>
        <taxon>Streptophyta</taxon>
        <taxon>Embryophyta</taxon>
        <taxon>Tracheophyta</taxon>
        <taxon>Spermatophyta</taxon>
        <taxon>Magnoliopsida</taxon>
        <taxon>Liliopsida</taxon>
        <taxon>Poales</taxon>
        <taxon>Cyperaceae</taxon>
        <taxon>Cyperoideae</taxon>
        <taxon>Rhynchosporeae</taxon>
        <taxon>Rhynchospora</taxon>
    </lineage>
</organism>
<dbReference type="EMBL" id="JAMQYH010000153">
    <property type="protein sequence ID" value="KAJ1683621.1"/>
    <property type="molecule type" value="Genomic_DNA"/>
</dbReference>
<evidence type="ECO:0008006" key="4">
    <source>
        <dbReference type="Google" id="ProtNLM"/>
    </source>
</evidence>
<dbReference type="AlphaFoldDB" id="A0A9P9Z836"/>
<protein>
    <recommendedName>
        <fullName evidence="4">dCTP deaminase</fullName>
    </recommendedName>
</protein>
<dbReference type="PANTHER" id="PTHR42680">
    <property type="entry name" value="DCTP DEAMINASE"/>
    <property type="match status" value="1"/>
</dbReference>
<sequence>MILTGPEIERRVGEGSIVIDPFDPSLINPNSYNYKLGAILRESTPPKTKSGTENARAWVEHRIPGDGFVLMPKRYYLANTMEMIGSREFVPILIGRSSIGRLGMFLQISADLGHLGAVHKWTLEIVVVQPLRVYSGMRIGQVSFWRPSGDIAPYSGYFGTHSHPASTPLDTTFDDSDWT</sequence>
<comment type="caution">
    <text evidence="2">The sequence shown here is derived from an EMBL/GenBank/DDBJ whole genome shotgun (WGS) entry which is preliminary data.</text>
</comment>
<dbReference type="GO" id="GO:0008829">
    <property type="term" value="F:dCTP deaminase activity"/>
    <property type="evidence" value="ECO:0007669"/>
    <property type="project" value="InterPro"/>
</dbReference>
<gene>
    <name evidence="2" type="ORF">LUZ63_021158</name>
</gene>
<dbReference type="InterPro" id="IPR011962">
    <property type="entry name" value="dCTP_deaminase"/>
</dbReference>
<dbReference type="SUPFAM" id="SSF51283">
    <property type="entry name" value="dUTPase-like"/>
    <property type="match status" value="1"/>
</dbReference>
<dbReference type="Proteomes" id="UP001151287">
    <property type="component" value="Unassembled WGS sequence"/>
</dbReference>
<evidence type="ECO:0000313" key="2">
    <source>
        <dbReference type="EMBL" id="KAJ1683621.1"/>
    </source>
</evidence>